<feature type="transmembrane region" description="Helical" evidence="1">
    <location>
        <begin position="6"/>
        <end position="28"/>
    </location>
</feature>
<name>X0ZB07_9ZZZZ</name>
<keyword evidence="1" id="KW-0472">Membrane</keyword>
<dbReference type="EMBL" id="BART01004105">
    <property type="protein sequence ID" value="GAG66389.1"/>
    <property type="molecule type" value="Genomic_DNA"/>
</dbReference>
<protein>
    <submittedName>
        <fullName evidence="2">Uncharacterized protein</fullName>
    </submittedName>
</protein>
<reference evidence="2" key="1">
    <citation type="journal article" date="2014" name="Front. Microbiol.">
        <title>High frequency of phylogenetically diverse reductive dehalogenase-homologous genes in deep subseafloor sedimentary metagenomes.</title>
        <authorList>
            <person name="Kawai M."/>
            <person name="Futagami T."/>
            <person name="Toyoda A."/>
            <person name="Takaki Y."/>
            <person name="Nishi S."/>
            <person name="Hori S."/>
            <person name="Arai W."/>
            <person name="Tsubouchi T."/>
            <person name="Morono Y."/>
            <person name="Uchiyama I."/>
            <person name="Ito T."/>
            <person name="Fujiyama A."/>
            <person name="Inagaki F."/>
            <person name="Takami H."/>
        </authorList>
    </citation>
    <scope>NUCLEOTIDE SEQUENCE</scope>
    <source>
        <strain evidence="2">Expedition CK06-06</strain>
    </source>
</reference>
<comment type="caution">
    <text evidence="2">The sequence shown here is derived from an EMBL/GenBank/DDBJ whole genome shotgun (WGS) entry which is preliminary data.</text>
</comment>
<accession>X0ZB07</accession>
<gene>
    <name evidence="2" type="ORF">S01H4_10620</name>
</gene>
<evidence type="ECO:0000256" key="1">
    <source>
        <dbReference type="SAM" id="Phobius"/>
    </source>
</evidence>
<keyword evidence="1" id="KW-0812">Transmembrane</keyword>
<organism evidence="2">
    <name type="scientific">marine sediment metagenome</name>
    <dbReference type="NCBI Taxonomy" id="412755"/>
    <lineage>
        <taxon>unclassified sequences</taxon>
        <taxon>metagenomes</taxon>
        <taxon>ecological metagenomes</taxon>
    </lineage>
</organism>
<dbReference type="AlphaFoldDB" id="X0ZB07"/>
<feature type="non-terminal residue" evidence="2">
    <location>
        <position position="245"/>
    </location>
</feature>
<evidence type="ECO:0000313" key="2">
    <source>
        <dbReference type="EMBL" id="GAG66389.1"/>
    </source>
</evidence>
<sequence>MRKKRIIISIVAAVCVLVGIFFVMRFGVLGRIYDAVYKQVVENKAEPEEEGPEELKYETFLDKDGNEFVVEYRKQIFTDLITGDEVEMWSETAERTIIYSNTYEGRIEKIEDNKIFFLVDMEVKEDPYIVENVKDYLVVFDIDTYDFESDPSSHYFCDFLEYLNEDQDIWGNVVYFYSADELEFLAGEYLIIQAFMNEDPNTGDTSKTLFFQPSSRIKSFILSLFFSLIVRRIHPELPGFCIYIR</sequence>
<proteinExistence type="predicted"/>
<keyword evidence="1" id="KW-1133">Transmembrane helix</keyword>